<dbReference type="PANTHER" id="PTHR11733">
    <property type="entry name" value="ZINC METALLOPROTEASE FAMILY M13 NEPRILYSIN-RELATED"/>
    <property type="match status" value="1"/>
</dbReference>
<dbReference type="GO" id="GO:0046872">
    <property type="term" value="F:metal ion binding"/>
    <property type="evidence" value="ECO:0007669"/>
    <property type="project" value="UniProtKB-KW"/>
</dbReference>
<dbReference type="GO" id="GO:0004222">
    <property type="term" value="F:metalloendopeptidase activity"/>
    <property type="evidence" value="ECO:0007669"/>
    <property type="project" value="InterPro"/>
</dbReference>
<dbReference type="InterPro" id="IPR024079">
    <property type="entry name" value="MetalloPept_cat_dom_sf"/>
</dbReference>
<gene>
    <name evidence="11" type="ORF">BGZ95_003000</name>
</gene>
<evidence type="ECO:0000256" key="4">
    <source>
        <dbReference type="ARBA" id="ARBA00022723"/>
    </source>
</evidence>
<dbReference type="Gene3D" id="3.40.390.10">
    <property type="entry name" value="Collagenase (Catalytic Domain)"/>
    <property type="match status" value="1"/>
</dbReference>
<comment type="similarity">
    <text evidence="2">Belongs to the peptidase M13 family.</text>
</comment>
<dbReference type="PANTHER" id="PTHR11733:SF167">
    <property type="entry name" value="FI17812P1-RELATED"/>
    <property type="match status" value="1"/>
</dbReference>
<dbReference type="Gene3D" id="1.10.1380.10">
    <property type="entry name" value="Neutral endopeptidase , domain2"/>
    <property type="match status" value="1"/>
</dbReference>
<dbReference type="Proteomes" id="UP001194580">
    <property type="component" value="Unassembled WGS sequence"/>
</dbReference>
<evidence type="ECO:0000256" key="1">
    <source>
        <dbReference type="ARBA" id="ARBA00001947"/>
    </source>
</evidence>
<dbReference type="PRINTS" id="PR00786">
    <property type="entry name" value="NEPRILYSIN"/>
</dbReference>
<dbReference type="InterPro" id="IPR018497">
    <property type="entry name" value="Peptidase_M13_C"/>
</dbReference>
<evidence type="ECO:0000313" key="12">
    <source>
        <dbReference type="Proteomes" id="UP001194580"/>
    </source>
</evidence>
<keyword evidence="12" id="KW-1185">Reference proteome</keyword>
<feature type="compositionally biased region" description="Basic and acidic residues" evidence="8">
    <location>
        <begin position="292"/>
        <end position="302"/>
    </location>
</feature>
<feature type="compositionally biased region" description="Basic and acidic residues" evidence="8">
    <location>
        <begin position="265"/>
        <end position="285"/>
    </location>
</feature>
<evidence type="ECO:0000256" key="7">
    <source>
        <dbReference type="ARBA" id="ARBA00023049"/>
    </source>
</evidence>
<dbReference type="CDD" id="cd08662">
    <property type="entry name" value="M13"/>
    <property type="match status" value="1"/>
</dbReference>
<proteinExistence type="inferred from homology"/>
<evidence type="ECO:0000256" key="8">
    <source>
        <dbReference type="SAM" id="MobiDB-lite"/>
    </source>
</evidence>
<protein>
    <submittedName>
        <fullName evidence="11">Uncharacterized protein</fullName>
    </submittedName>
</protein>
<accession>A0AAD4H2K8</accession>
<comment type="caution">
    <text evidence="11">The sequence shown here is derived from an EMBL/GenBank/DDBJ whole genome shotgun (WGS) entry which is preliminary data.</text>
</comment>
<dbReference type="InterPro" id="IPR000718">
    <property type="entry name" value="Peptidase_M13"/>
</dbReference>
<feature type="domain" description="Peptidase M13 C-terminal" evidence="9">
    <location>
        <begin position="597"/>
        <end position="721"/>
    </location>
</feature>
<sequence length="730" mass="82310">MVAIGMALTIVQADPLFSNSNLFDLGLDLDVDLPILNQRARAPKPPKKSPFPSNKQTCKAPQCIQIAKEIINDMNPQADPCQDFSQFACGGFYEHMPEPTGKMSVDNFAFLMEKNNQAIREIVDPTLGKSPTPSKNDKPALSNLKKLHDFFASCMDQQAISKAGRQPLVHQIKSILTPFPVPSGSSTARTPADKKAVARTLAELSKQRLAGLVQLEVGPDPKEPLRHVLGVSESGASLSREDLKNPEALKELEEHIAHMFQAVFGKEESNKTKKENKNEENDEKKKRLTPKQPDDTKPDIHVDQQWRDVAKEIIEFEKQLAAMSSAMEDRSNPLKNDNRRTITQLSELVPGIDWALFISETLPRGVVNSRPIIVESPGYLAQLGPLLQKTKAQTLRNYFIWKVISDSPATEALMIDHTRMHTRLARRNNNHRTTTKTIPRTVTNNIIRTASLPDTDIPRWQTCVQQVNENLGDLAGHYYIQTAFPGNSRPTVLSIVDSILQTYKRAFPTLQWLDKTTLQGALQKLKDMVRLMGYSTKNPDVASSKSLQTHYKDLPISRTDYFANLNQYAIWSTRLEMSKLNQPVDRKHFLTYPQLVNAFYNPSANQILFPAGILQRPFFHVDNPEYVNYGGFGVVAGHEIGHGFDNTGRFYDSIGRVHNWWSNNTIQAFNQRSQCLIDQYGNYTIKGPDNKEHHLDGKLTLGENIADNGGLKYSFRAWQYRLQSDVNGKK</sequence>
<dbReference type="InterPro" id="IPR042089">
    <property type="entry name" value="Peptidase_M13_dom_2"/>
</dbReference>
<reference evidence="11" key="1">
    <citation type="journal article" date="2020" name="Fungal Divers.">
        <title>Resolving the Mortierellaceae phylogeny through synthesis of multi-gene phylogenetics and phylogenomics.</title>
        <authorList>
            <person name="Vandepol N."/>
            <person name="Liber J."/>
            <person name="Desiro A."/>
            <person name="Na H."/>
            <person name="Kennedy M."/>
            <person name="Barry K."/>
            <person name="Grigoriev I.V."/>
            <person name="Miller A.N."/>
            <person name="O'Donnell K."/>
            <person name="Stajich J.E."/>
            <person name="Bonito G."/>
        </authorList>
    </citation>
    <scope>NUCLEOTIDE SEQUENCE</scope>
    <source>
        <strain evidence="11">NRRL 28262</strain>
    </source>
</reference>
<comment type="cofactor">
    <cofactor evidence="1">
        <name>Zn(2+)</name>
        <dbReference type="ChEBI" id="CHEBI:29105"/>
    </cofactor>
</comment>
<keyword evidence="5" id="KW-0378">Hydrolase</keyword>
<evidence type="ECO:0000259" key="9">
    <source>
        <dbReference type="Pfam" id="PF01431"/>
    </source>
</evidence>
<evidence type="ECO:0000313" key="11">
    <source>
        <dbReference type="EMBL" id="KAG0266786.1"/>
    </source>
</evidence>
<keyword evidence="7" id="KW-0482">Metalloprotease</keyword>
<feature type="domain" description="Peptidase M13 N-terminal" evidence="10">
    <location>
        <begin position="80"/>
        <end position="534"/>
    </location>
</feature>
<name>A0AAD4H2K8_9FUNG</name>
<evidence type="ECO:0000256" key="5">
    <source>
        <dbReference type="ARBA" id="ARBA00022801"/>
    </source>
</evidence>
<keyword evidence="4" id="KW-0479">Metal-binding</keyword>
<evidence type="ECO:0000259" key="10">
    <source>
        <dbReference type="Pfam" id="PF05649"/>
    </source>
</evidence>
<dbReference type="AlphaFoldDB" id="A0AAD4H2K8"/>
<keyword evidence="3" id="KW-0645">Protease</keyword>
<evidence type="ECO:0000256" key="3">
    <source>
        <dbReference type="ARBA" id="ARBA00022670"/>
    </source>
</evidence>
<dbReference type="GO" id="GO:0005886">
    <property type="term" value="C:plasma membrane"/>
    <property type="evidence" value="ECO:0007669"/>
    <property type="project" value="TreeGrafter"/>
</dbReference>
<dbReference type="InterPro" id="IPR008753">
    <property type="entry name" value="Peptidase_M13_N"/>
</dbReference>
<evidence type="ECO:0000256" key="6">
    <source>
        <dbReference type="ARBA" id="ARBA00022833"/>
    </source>
</evidence>
<organism evidence="11 12">
    <name type="scientific">Linnemannia exigua</name>
    <dbReference type="NCBI Taxonomy" id="604196"/>
    <lineage>
        <taxon>Eukaryota</taxon>
        <taxon>Fungi</taxon>
        <taxon>Fungi incertae sedis</taxon>
        <taxon>Mucoromycota</taxon>
        <taxon>Mortierellomycotina</taxon>
        <taxon>Mortierellomycetes</taxon>
        <taxon>Mortierellales</taxon>
        <taxon>Mortierellaceae</taxon>
        <taxon>Linnemannia</taxon>
    </lineage>
</organism>
<dbReference type="Pfam" id="PF01431">
    <property type="entry name" value="Peptidase_M13"/>
    <property type="match status" value="1"/>
</dbReference>
<dbReference type="PROSITE" id="PS51885">
    <property type="entry name" value="NEPRILYSIN"/>
    <property type="match status" value="1"/>
</dbReference>
<dbReference type="Pfam" id="PF05649">
    <property type="entry name" value="Peptidase_M13_N"/>
    <property type="match status" value="1"/>
</dbReference>
<keyword evidence="6" id="KW-0862">Zinc</keyword>
<dbReference type="GO" id="GO:0016485">
    <property type="term" value="P:protein processing"/>
    <property type="evidence" value="ECO:0007669"/>
    <property type="project" value="TreeGrafter"/>
</dbReference>
<dbReference type="EMBL" id="JAAAIL010001661">
    <property type="protein sequence ID" value="KAG0266786.1"/>
    <property type="molecule type" value="Genomic_DNA"/>
</dbReference>
<feature type="region of interest" description="Disordered" evidence="8">
    <location>
        <begin position="262"/>
        <end position="302"/>
    </location>
</feature>
<dbReference type="SUPFAM" id="SSF55486">
    <property type="entry name" value="Metalloproteases ('zincins'), catalytic domain"/>
    <property type="match status" value="1"/>
</dbReference>
<evidence type="ECO:0000256" key="2">
    <source>
        <dbReference type="ARBA" id="ARBA00007357"/>
    </source>
</evidence>